<dbReference type="Proteomes" id="UP000014803">
    <property type="component" value="Chromosome"/>
</dbReference>
<dbReference type="AlphaFoldDB" id="S4YDH1"/>
<evidence type="ECO:0000313" key="2">
    <source>
        <dbReference type="Proteomes" id="UP000014803"/>
    </source>
</evidence>
<dbReference type="HOGENOM" id="CLU_3348754_0_0_7"/>
<dbReference type="EMBL" id="CP003969">
    <property type="protein sequence ID" value="AGP42411.1"/>
    <property type="molecule type" value="Genomic_DNA"/>
</dbReference>
<accession>S4YDH1</accession>
<name>S4YDH1_SORCE</name>
<protein>
    <submittedName>
        <fullName evidence="1">Uncharacterized protein</fullName>
    </submittedName>
</protein>
<organism evidence="1 2">
    <name type="scientific">Sorangium cellulosum So0157-2</name>
    <dbReference type="NCBI Taxonomy" id="1254432"/>
    <lineage>
        <taxon>Bacteria</taxon>
        <taxon>Pseudomonadati</taxon>
        <taxon>Myxococcota</taxon>
        <taxon>Polyangia</taxon>
        <taxon>Polyangiales</taxon>
        <taxon>Polyangiaceae</taxon>
        <taxon>Sorangium</taxon>
    </lineage>
</organism>
<evidence type="ECO:0000313" key="1">
    <source>
        <dbReference type="EMBL" id="AGP42411.1"/>
    </source>
</evidence>
<proteinExistence type="predicted"/>
<sequence>MPSSTRARAAPTGSLALSRSARCWSSATGSGAAMCAA</sequence>
<reference evidence="1 2" key="1">
    <citation type="journal article" date="2013" name="Sci. Rep.">
        <title>Extraordinary expansion of a Sorangium cellulosum genome from an alkaline milieu.</title>
        <authorList>
            <person name="Han K."/>
            <person name="Li Z.F."/>
            <person name="Peng R."/>
            <person name="Zhu L.P."/>
            <person name="Zhou T."/>
            <person name="Wang L.G."/>
            <person name="Li S.G."/>
            <person name="Zhang X.B."/>
            <person name="Hu W."/>
            <person name="Wu Z.H."/>
            <person name="Qin N."/>
            <person name="Li Y.Z."/>
        </authorList>
    </citation>
    <scope>NUCLEOTIDE SEQUENCE [LARGE SCALE GENOMIC DNA]</scope>
    <source>
        <strain evidence="1 2">So0157-2</strain>
    </source>
</reference>
<dbReference type="KEGG" id="scu:SCE1572_52640"/>
<gene>
    <name evidence="1" type="ORF">SCE1572_52640</name>
</gene>